<dbReference type="AlphaFoldDB" id="A0A7M1KU78"/>
<evidence type="ECO:0000313" key="2">
    <source>
        <dbReference type="EMBL" id="QOQ79857.1"/>
    </source>
</evidence>
<proteinExistence type="predicted"/>
<evidence type="ECO:0000313" key="3">
    <source>
        <dbReference type="Proteomes" id="UP000595091"/>
    </source>
</evidence>
<dbReference type="Pfam" id="PF16316">
    <property type="entry name" value="DUF4956"/>
    <property type="match status" value="1"/>
</dbReference>
<feature type="transmembrane region" description="Helical" evidence="1">
    <location>
        <begin position="47"/>
        <end position="76"/>
    </location>
</feature>
<protein>
    <submittedName>
        <fullName evidence="2">DUF4956 domain-containing protein</fullName>
    </submittedName>
</protein>
<feature type="transmembrane region" description="Helical" evidence="1">
    <location>
        <begin position="96"/>
        <end position="129"/>
    </location>
</feature>
<gene>
    <name evidence="2" type="ORF">IMX20_04060</name>
</gene>
<sequence>MLTSIFSGDTTTLVFSQVLICFLVSIVLGILVAGVHMVKNAYSKNFIITLAVLPVLVQSVIMLVNGNLGTGVAILGAFSLIRFRSVPGGSRDIASVFWAMGIGLATGMGYVGYVTIFSIIVATLLVILYKLPFGEDGNNIKRELKITIPEDLDYPDLFEDIFEKYTDIASLESVRTTTMGSLYELRYHLLMKDPTVEKALIDEVRVRNGNLPVVLGKVATTPDTLYRSNQRNFESKNINSDKSKS</sequence>
<organism evidence="2 3">
    <name type="scientific">Aerococcus urinaeequi</name>
    <dbReference type="NCBI Taxonomy" id="51665"/>
    <lineage>
        <taxon>Bacteria</taxon>
        <taxon>Bacillati</taxon>
        <taxon>Bacillota</taxon>
        <taxon>Bacilli</taxon>
        <taxon>Lactobacillales</taxon>
        <taxon>Aerococcaceae</taxon>
        <taxon>Aerococcus</taxon>
    </lineage>
</organism>
<dbReference type="EMBL" id="CP063065">
    <property type="protein sequence ID" value="QOQ79857.1"/>
    <property type="molecule type" value="Genomic_DNA"/>
</dbReference>
<evidence type="ECO:0000256" key="1">
    <source>
        <dbReference type="SAM" id="Phobius"/>
    </source>
</evidence>
<reference evidence="2 3" key="1">
    <citation type="submission" date="2020-10" db="EMBL/GenBank/DDBJ databases">
        <title>Plasmid carrying two tetracycline resistance determinant.</title>
        <authorList>
            <person name="Yang Q."/>
        </authorList>
    </citation>
    <scope>NUCLEOTIDE SEQUENCE [LARGE SCALE GENOMIC DNA]</scope>
    <source>
        <strain evidence="2 3">T43</strain>
    </source>
</reference>
<accession>A0A7M1KU78</accession>
<keyword evidence="1" id="KW-0812">Transmembrane</keyword>
<dbReference type="Proteomes" id="UP000595091">
    <property type="component" value="Chromosome"/>
</dbReference>
<keyword evidence="1" id="KW-0472">Membrane</keyword>
<dbReference type="InterPro" id="IPR032531">
    <property type="entry name" value="DUF4956"/>
</dbReference>
<dbReference type="RefSeq" id="WP_197558993.1">
    <property type="nucleotide sequence ID" value="NZ_CP063065.1"/>
</dbReference>
<keyword evidence="1" id="KW-1133">Transmembrane helix</keyword>
<feature type="transmembrane region" description="Helical" evidence="1">
    <location>
        <begin position="12"/>
        <end position="35"/>
    </location>
</feature>
<name>A0A7M1KU78_9LACT</name>